<sequence length="239" mass="26780">MDIEQRWFQQRGRHSAPTRKTYIQAREMRAMPEGLEMTHKLSTKTGEQHKLNIVYNTIHARWAEMTNNELWSLIVVERKALCEGKKGGAIPLHGAGQLGPTSGRNFELTHSRSGVDSVNISCKAEGLFPEPKMVLFKDPDRKDKTGMEGVVVETASKEGVYDIKATKIIDYDDLQSTTMFDCELRIPEANYVVRKSIVYYPVTSGLRSKSLKVGILAQPELLVSSIPLLPSTSVFPIDT</sequence>
<organism evidence="1">
    <name type="scientific">Timema cristinae</name>
    <name type="common">Walking stick</name>
    <dbReference type="NCBI Taxonomy" id="61476"/>
    <lineage>
        <taxon>Eukaryota</taxon>
        <taxon>Metazoa</taxon>
        <taxon>Ecdysozoa</taxon>
        <taxon>Arthropoda</taxon>
        <taxon>Hexapoda</taxon>
        <taxon>Insecta</taxon>
        <taxon>Pterygota</taxon>
        <taxon>Neoptera</taxon>
        <taxon>Polyneoptera</taxon>
        <taxon>Phasmatodea</taxon>
        <taxon>Timematodea</taxon>
        <taxon>Timematoidea</taxon>
        <taxon>Timematidae</taxon>
        <taxon>Timema</taxon>
    </lineage>
</organism>
<reference evidence="1" key="1">
    <citation type="submission" date="2020-11" db="EMBL/GenBank/DDBJ databases">
        <authorList>
            <person name="Tran Van P."/>
        </authorList>
    </citation>
    <scope>NUCLEOTIDE SEQUENCE</scope>
</reference>
<gene>
    <name evidence="1" type="ORF">TCEB3V08_LOCUS140</name>
</gene>
<name>A0A7R9CB66_TIMCR</name>
<proteinExistence type="predicted"/>
<accession>A0A7R9CB66</accession>
<evidence type="ECO:0000313" key="1">
    <source>
        <dbReference type="EMBL" id="CAD7392105.1"/>
    </source>
</evidence>
<dbReference type="AlphaFoldDB" id="A0A7R9CB66"/>
<dbReference type="EMBL" id="OC316494">
    <property type="protein sequence ID" value="CAD7392105.1"/>
    <property type="molecule type" value="Genomic_DNA"/>
</dbReference>
<protein>
    <submittedName>
        <fullName evidence="1">Uncharacterized protein</fullName>
    </submittedName>
</protein>